<accession>A0ABY4RU37</accession>
<dbReference type="PANTHER" id="PTHR35337">
    <property type="entry name" value="SLR1478 PROTEIN"/>
    <property type="match status" value="1"/>
</dbReference>
<organism evidence="2 3">
    <name type="scientific">Paenibacillus konkukensis</name>
    <dbReference type="NCBI Taxonomy" id="2020716"/>
    <lineage>
        <taxon>Bacteria</taxon>
        <taxon>Bacillati</taxon>
        <taxon>Bacillota</taxon>
        <taxon>Bacilli</taxon>
        <taxon>Bacillales</taxon>
        <taxon>Paenibacillaceae</taxon>
        <taxon>Paenibacillus</taxon>
    </lineage>
</organism>
<keyword evidence="1" id="KW-0812">Transmembrane</keyword>
<feature type="transmembrane region" description="Helical" evidence="1">
    <location>
        <begin position="77"/>
        <end position="106"/>
    </location>
</feature>
<protein>
    <recommendedName>
        <fullName evidence="4">Stage II sporulation protein M</fullName>
    </recommendedName>
</protein>
<dbReference type="PANTHER" id="PTHR35337:SF1">
    <property type="entry name" value="SLR1478 PROTEIN"/>
    <property type="match status" value="1"/>
</dbReference>
<proteinExistence type="predicted"/>
<keyword evidence="1" id="KW-1133">Transmembrane helix</keyword>
<dbReference type="InterPro" id="IPR002798">
    <property type="entry name" value="SpoIIM-like"/>
</dbReference>
<reference evidence="2" key="2">
    <citation type="journal article" date="2021" name="J Anim Sci Technol">
        <title>Complete genome sequence of Paenibacillus konkukensis sp. nov. SK3146 as a potential probiotic strain.</title>
        <authorList>
            <person name="Jung H.I."/>
            <person name="Park S."/>
            <person name="Niu K.M."/>
            <person name="Lee S.W."/>
            <person name="Kothari D."/>
            <person name="Yi K.J."/>
            <person name="Kim S.K."/>
        </authorList>
    </citation>
    <scope>NUCLEOTIDE SEQUENCE</scope>
    <source>
        <strain evidence="2">SK3146</strain>
    </source>
</reference>
<dbReference type="RefSeq" id="WP_249860705.1">
    <property type="nucleotide sequence ID" value="NZ_CP027059.1"/>
</dbReference>
<reference evidence="2" key="1">
    <citation type="submission" date="2018-02" db="EMBL/GenBank/DDBJ databases">
        <authorList>
            <person name="Kim S.-K."/>
            <person name="Jung H.-I."/>
            <person name="Lee S.-W."/>
        </authorList>
    </citation>
    <scope>NUCLEOTIDE SEQUENCE</scope>
    <source>
        <strain evidence="2">SK3146</strain>
    </source>
</reference>
<keyword evidence="3" id="KW-1185">Reference proteome</keyword>
<evidence type="ECO:0000256" key="1">
    <source>
        <dbReference type="SAM" id="Phobius"/>
    </source>
</evidence>
<feature type="transmembrane region" description="Helical" evidence="1">
    <location>
        <begin position="126"/>
        <end position="147"/>
    </location>
</feature>
<dbReference type="Pfam" id="PF01944">
    <property type="entry name" value="SpoIIM"/>
    <property type="match status" value="1"/>
</dbReference>
<gene>
    <name evidence="2" type="ORF">SK3146_04286</name>
</gene>
<dbReference type="EMBL" id="CP027059">
    <property type="protein sequence ID" value="UQZ85018.1"/>
    <property type="molecule type" value="Genomic_DNA"/>
</dbReference>
<evidence type="ECO:0000313" key="2">
    <source>
        <dbReference type="EMBL" id="UQZ85018.1"/>
    </source>
</evidence>
<keyword evidence="1" id="KW-0472">Membrane</keyword>
<dbReference type="Proteomes" id="UP001057134">
    <property type="component" value="Chromosome"/>
</dbReference>
<sequence>MSNLMRQFQLMKHYFIASALVFIVGMVLGAWYSSQFQAFIEMQLKGLEQLTKSISDKANPQWSMFWLIFWNNAWKSIVIIGMGAFFGVLPLFFLLSNGLLLGYVMAVSAEKQSVLYVIKAILPHGIIEIPAVVFACAFGLRLGVLVLKSFSALLSQERSQKYRDEFRGFIKALGPVIIIIVVSLTAAAIIESTLTYWLVKQG</sequence>
<name>A0ABY4RU37_9BACL</name>
<evidence type="ECO:0008006" key="4">
    <source>
        <dbReference type="Google" id="ProtNLM"/>
    </source>
</evidence>
<feature type="transmembrane region" description="Helical" evidence="1">
    <location>
        <begin position="12"/>
        <end position="32"/>
    </location>
</feature>
<feature type="transmembrane region" description="Helical" evidence="1">
    <location>
        <begin position="168"/>
        <end position="190"/>
    </location>
</feature>
<evidence type="ECO:0000313" key="3">
    <source>
        <dbReference type="Proteomes" id="UP001057134"/>
    </source>
</evidence>